<evidence type="ECO:0000256" key="1">
    <source>
        <dbReference type="SAM" id="Phobius"/>
    </source>
</evidence>
<keyword evidence="1" id="KW-0812">Transmembrane</keyword>
<protein>
    <submittedName>
        <fullName evidence="2">Uncharacterized protein</fullName>
    </submittedName>
</protein>
<reference evidence="2 3" key="1">
    <citation type="journal article" date="2020" name="Cell">
        <title>Large-Scale Comparative Analyses of Tick Genomes Elucidate Their Genetic Diversity and Vector Capacities.</title>
        <authorList>
            <consortium name="Tick Genome and Microbiome Consortium (TIGMIC)"/>
            <person name="Jia N."/>
            <person name="Wang J."/>
            <person name="Shi W."/>
            <person name="Du L."/>
            <person name="Sun Y."/>
            <person name="Zhan W."/>
            <person name="Jiang J.F."/>
            <person name="Wang Q."/>
            <person name="Zhang B."/>
            <person name="Ji P."/>
            <person name="Bell-Sakyi L."/>
            <person name="Cui X.M."/>
            <person name="Yuan T.T."/>
            <person name="Jiang B.G."/>
            <person name="Yang W.F."/>
            <person name="Lam T.T."/>
            <person name="Chang Q.C."/>
            <person name="Ding S.J."/>
            <person name="Wang X.J."/>
            <person name="Zhu J.G."/>
            <person name="Ruan X.D."/>
            <person name="Zhao L."/>
            <person name="Wei J.T."/>
            <person name="Ye R.Z."/>
            <person name="Que T.C."/>
            <person name="Du C.H."/>
            <person name="Zhou Y.H."/>
            <person name="Cheng J.X."/>
            <person name="Dai P.F."/>
            <person name="Guo W.B."/>
            <person name="Han X.H."/>
            <person name="Huang E.J."/>
            <person name="Li L.F."/>
            <person name="Wei W."/>
            <person name="Gao Y.C."/>
            <person name="Liu J.Z."/>
            <person name="Shao H.Z."/>
            <person name="Wang X."/>
            <person name="Wang C.C."/>
            <person name="Yang T.C."/>
            <person name="Huo Q.B."/>
            <person name="Li W."/>
            <person name="Chen H.Y."/>
            <person name="Chen S.E."/>
            <person name="Zhou L.G."/>
            <person name="Ni X.B."/>
            <person name="Tian J.H."/>
            <person name="Sheng Y."/>
            <person name="Liu T."/>
            <person name="Pan Y.S."/>
            <person name="Xia L.Y."/>
            <person name="Li J."/>
            <person name="Zhao F."/>
            <person name="Cao W.C."/>
        </authorList>
    </citation>
    <scope>NUCLEOTIDE SEQUENCE [LARGE SCALE GENOMIC DNA]</scope>
    <source>
        <strain evidence="2">HaeL-2018</strain>
    </source>
</reference>
<dbReference type="EMBL" id="JABSTR010000010">
    <property type="protein sequence ID" value="KAH9380649.1"/>
    <property type="molecule type" value="Genomic_DNA"/>
</dbReference>
<accession>A0A9J6H0T6</accession>
<evidence type="ECO:0000313" key="3">
    <source>
        <dbReference type="Proteomes" id="UP000821853"/>
    </source>
</evidence>
<dbReference type="Proteomes" id="UP000821853">
    <property type="component" value="Chromosome 8"/>
</dbReference>
<evidence type="ECO:0000313" key="2">
    <source>
        <dbReference type="EMBL" id="KAH9380649.1"/>
    </source>
</evidence>
<gene>
    <name evidence="2" type="ORF">HPB48_005699</name>
</gene>
<sequence>MALQVRPMEPYISNASRCYIEEHEQAAAYRIEDMQGAFLTLALGLMLAVGVFAIELAANRARPREIRNRIRSKADISPLNSILTFLNHRSSGYRGHYFFCLSVLGSVVPPLRSQKLSI</sequence>
<name>A0A9J6H0T6_HAELO</name>
<keyword evidence="1" id="KW-0472">Membrane</keyword>
<comment type="caution">
    <text evidence="2">The sequence shown here is derived from an EMBL/GenBank/DDBJ whole genome shotgun (WGS) entry which is preliminary data.</text>
</comment>
<organism evidence="2 3">
    <name type="scientific">Haemaphysalis longicornis</name>
    <name type="common">Bush tick</name>
    <dbReference type="NCBI Taxonomy" id="44386"/>
    <lineage>
        <taxon>Eukaryota</taxon>
        <taxon>Metazoa</taxon>
        <taxon>Ecdysozoa</taxon>
        <taxon>Arthropoda</taxon>
        <taxon>Chelicerata</taxon>
        <taxon>Arachnida</taxon>
        <taxon>Acari</taxon>
        <taxon>Parasitiformes</taxon>
        <taxon>Ixodida</taxon>
        <taxon>Ixodoidea</taxon>
        <taxon>Ixodidae</taxon>
        <taxon>Haemaphysalinae</taxon>
        <taxon>Haemaphysalis</taxon>
    </lineage>
</organism>
<keyword evidence="1" id="KW-1133">Transmembrane helix</keyword>
<dbReference type="VEuPathDB" id="VectorBase:HLOH_051654"/>
<proteinExistence type="predicted"/>
<keyword evidence="3" id="KW-1185">Reference proteome</keyword>
<dbReference type="AlphaFoldDB" id="A0A9J6H0T6"/>
<feature type="transmembrane region" description="Helical" evidence="1">
    <location>
        <begin position="37"/>
        <end position="58"/>
    </location>
</feature>